<reference evidence="2" key="2">
    <citation type="submission" date="2021-05" db="EMBL/GenBank/DDBJ databases">
        <authorList>
            <person name="Pain A."/>
        </authorList>
    </citation>
    <scope>NUCLEOTIDE SEQUENCE</scope>
    <source>
        <strain evidence="2">1802A</strain>
    </source>
</reference>
<accession>A0AAD9GHT3</accession>
<feature type="chain" id="PRO_5042213584" evidence="1">
    <location>
        <begin position="19"/>
        <end position="199"/>
    </location>
</feature>
<name>A0AAD9GHT3_BABDI</name>
<gene>
    <name evidence="2" type="ORF">X943_003394</name>
</gene>
<sequence>MRIIFPIIAALIAPLVSAKGTFTLLRSIDRRAASDLSKATFAQANRDDPAAHRMNATFFEVNRRFNPHKLPIIKFVMMESIDDVQKRQLSDLSLIFTTVTGASMTYPCRDPTVLVKVENIQIGSNQVIEKRIVVDSVKTASINTVGARFRVTFKDIFKHEHMDPSNFFVTVTAVGNCLFKFHVELEQPNNFGDAVPLKA</sequence>
<evidence type="ECO:0000313" key="3">
    <source>
        <dbReference type="Proteomes" id="UP001195914"/>
    </source>
</evidence>
<feature type="signal peptide" evidence="1">
    <location>
        <begin position="1"/>
        <end position="18"/>
    </location>
</feature>
<keyword evidence="3" id="KW-1185">Reference proteome</keyword>
<protein>
    <submittedName>
        <fullName evidence="2">Uncharacterized protein</fullName>
    </submittedName>
</protein>
<evidence type="ECO:0000313" key="2">
    <source>
        <dbReference type="EMBL" id="KAK1938682.1"/>
    </source>
</evidence>
<reference evidence="2" key="1">
    <citation type="journal article" date="2014" name="Nucleic Acids Res.">
        <title>The evolutionary dynamics of variant antigen genes in Babesia reveal a history of genomic innovation underlying host-parasite interaction.</title>
        <authorList>
            <person name="Jackson A.P."/>
            <person name="Otto T.D."/>
            <person name="Darby A."/>
            <person name="Ramaprasad A."/>
            <person name="Xia D."/>
            <person name="Echaide I.E."/>
            <person name="Farber M."/>
            <person name="Gahlot S."/>
            <person name="Gamble J."/>
            <person name="Gupta D."/>
            <person name="Gupta Y."/>
            <person name="Jackson L."/>
            <person name="Malandrin L."/>
            <person name="Malas T.B."/>
            <person name="Moussa E."/>
            <person name="Nair M."/>
            <person name="Reid A.J."/>
            <person name="Sanders M."/>
            <person name="Sharma J."/>
            <person name="Tracey A."/>
            <person name="Quail M.A."/>
            <person name="Weir W."/>
            <person name="Wastling J.M."/>
            <person name="Hall N."/>
            <person name="Willadsen P."/>
            <person name="Lingelbach K."/>
            <person name="Shiels B."/>
            <person name="Tait A."/>
            <person name="Berriman M."/>
            <person name="Allred D.R."/>
            <person name="Pain A."/>
        </authorList>
    </citation>
    <scope>NUCLEOTIDE SEQUENCE</scope>
    <source>
        <strain evidence="2">1802A</strain>
    </source>
</reference>
<dbReference type="Proteomes" id="UP001195914">
    <property type="component" value="Unassembled WGS sequence"/>
</dbReference>
<keyword evidence="1" id="KW-0732">Signal</keyword>
<organism evidence="2 3">
    <name type="scientific">Babesia divergens</name>
    <dbReference type="NCBI Taxonomy" id="32595"/>
    <lineage>
        <taxon>Eukaryota</taxon>
        <taxon>Sar</taxon>
        <taxon>Alveolata</taxon>
        <taxon>Apicomplexa</taxon>
        <taxon>Aconoidasida</taxon>
        <taxon>Piroplasmida</taxon>
        <taxon>Babesiidae</taxon>
        <taxon>Babesia</taxon>
    </lineage>
</organism>
<dbReference type="AlphaFoldDB" id="A0AAD9GHT3"/>
<proteinExistence type="predicted"/>
<evidence type="ECO:0000256" key="1">
    <source>
        <dbReference type="SAM" id="SignalP"/>
    </source>
</evidence>
<dbReference type="EMBL" id="JAHBMH010000024">
    <property type="protein sequence ID" value="KAK1938682.1"/>
    <property type="molecule type" value="Genomic_DNA"/>
</dbReference>
<comment type="caution">
    <text evidence="2">The sequence shown here is derived from an EMBL/GenBank/DDBJ whole genome shotgun (WGS) entry which is preliminary data.</text>
</comment>